<dbReference type="AlphaFoldDB" id="A0A9P4K4U3"/>
<sequence length="348" mass="38632">MSFKSPFAPSTSKPGQGSIVVALLPPNTPVLRNVEYQYPLKLVAPNPLPSPVSPPVPEHAAEQGARGPTTPSLIHTVFLLTYGGGIVAGDSIDLNISLESRTRLVLLTQGSTKIFKTPNPSIVSRQHMTVKLAVDSALVYLPDPVQPFAQTAFSQSQIYNLEDGQGSLCACDWVTSGRSARGENWDIYEYRSRNEVWALSPDFDGNSKKKLLLRDNLILDKTGQTNMALSERMDGHSVFGTLIIRGPMFADLQKFFLGEFEALPRIGGRNWGDQVQMELNRGEQWRIDRQQREKSDGLVWSAANVRGFVLVKFASREVEGSRNWLRDMVREEGSLVRGFGERSILCLK</sequence>
<gene>
    <name evidence="3" type="ORF">CC78DRAFT_536573</name>
</gene>
<dbReference type="Proteomes" id="UP000800093">
    <property type="component" value="Unassembled WGS sequence"/>
</dbReference>
<dbReference type="Pfam" id="PF01774">
    <property type="entry name" value="UreD"/>
    <property type="match status" value="1"/>
</dbReference>
<dbReference type="EMBL" id="ML986688">
    <property type="protein sequence ID" value="KAF2260155.1"/>
    <property type="molecule type" value="Genomic_DNA"/>
</dbReference>
<keyword evidence="2" id="KW-0143">Chaperone</keyword>
<keyword evidence="4" id="KW-1185">Reference proteome</keyword>
<protein>
    <submittedName>
        <fullName evidence="3">UreD-domain-containing protein</fullName>
    </submittedName>
</protein>
<accession>A0A9P4K4U3</accession>
<evidence type="ECO:0000256" key="1">
    <source>
        <dbReference type="ARBA" id="ARBA00007177"/>
    </source>
</evidence>
<evidence type="ECO:0000256" key="2">
    <source>
        <dbReference type="ARBA" id="ARBA00023186"/>
    </source>
</evidence>
<dbReference type="PANTHER" id="PTHR33643:SF1">
    <property type="entry name" value="UREASE ACCESSORY PROTEIN D"/>
    <property type="match status" value="1"/>
</dbReference>
<dbReference type="OrthoDB" id="5550464at2759"/>
<evidence type="ECO:0000313" key="4">
    <source>
        <dbReference type="Proteomes" id="UP000800093"/>
    </source>
</evidence>
<dbReference type="HAMAP" id="MF_01384">
    <property type="entry name" value="UreD"/>
    <property type="match status" value="1"/>
</dbReference>
<evidence type="ECO:0000313" key="3">
    <source>
        <dbReference type="EMBL" id="KAF2260155.1"/>
    </source>
</evidence>
<dbReference type="PANTHER" id="PTHR33643">
    <property type="entry name" value="UREASE ACCESSORY PROTEIN D"/>
    <property type="match status" value="1"/>
</dbReference>
<comment type="similarity">
    <text evidence="1">Belongs to the UreD family.</text>
</comment>
<dbReference type="GO" id="GO:0016151">
    <property type="term" value="F:nickel cation binding"/>
    <property type="evidence" value="ECO:0007669"/>
    <property type="project" value="InterPro"/>
</dbReference>
<name>A0A9P4K4U3_9PLEO</name>
<comment type="caution">
    <text evidence="3">The sequence shown here is derived from an EMBL/GenBank/DDBJ whole genome shotgun (WGS) entry which is preliminary data.</text>
</comment>
<dbReference type="InterPro" id="IPR002669">
    <property type="entry name" value="UreD"/>
</dbReference>
<organism evidence="3 4">
    <name type="scientific">Lojkania enalia</name>
    <dbReference type="NCBI Taxonomy" id="147567"/>
    <lineage>
        <taxon>Eukaryota</taxon>
        <taxon>Fungi</taxon>
        <taxon>Dikarya</taxon>
        <taxon>Ascomycota</taxon>
        <taxon>Pezizomycotina</taxon>
        <taxon>Dothideomycetes</taxon>
        <taxon>Pleosporomycetidae</taxon>
        <taxon>Pleosporales</taxon>
        <taxon>Pleosporales incertae sedis</taxon>
        <taxon>Lojkania</taxon>
    </lineage>
</organism>
<reference evidence="4" key="1">
    <citation type="journal article" date="2020" name="Stud. Mycol.">
        <title>101 Dothideomycetes genomes: A test case for predicting lifestyles and emergence of pathogens.</title>
        <authorList>
            <person name="Haridas S."/>
            <person name="Albert R."/>
            <person name="Binder M."/>
            <person name="Bloem J."/>
            <person name="LaButti K."/>
            <person name="Salamov A."/>
            <person name="Andreopoulos B."/>
            <person name="Baker S."/>
            <person name="Barry K."/>
            <person name="Bills G."/>
            <person name="Bluhm B."/>
            <person name="Cannon C."/>
            <person name="Castanera R."/>
            <person name="Culley D."/>
            <person name="Daum C."/>
            <person name="Ezra D."/>
            <person name="Gonzalez J."/>
            <person name="Henrissat B."/>
            <person name="Kuo A."/>
            <person name="Liang C."/>
            <person name="Lipzen A."/>
            <person name="Lutzoni F."/>
            <person name="Magnuson J."/>
            <person name="Mondo S."/>
            <person name="Nolan M."/>
            <person name="Ohm R."/>
            <person name="Pangilinan J."/>
            <person name="Park H.-J."/>
            <person name="Ramirez L."/>
            <person name="Alfaro M."/>
            <person name="Sun H."/>
            <person name="Tritt A."/>
            <person name="Yoshinaga Y."/>
            <person name="Zwiers L.-H."/>
            <person name="Turgeon B."/>
            <person name="Goodwin S."/>
            <person name="Spatafora J."/>
            <person name="Crous P."/>
            <person name="Grigoriev I."/>
        </authorList>
    </citation>
    <scope>NUCLEOTIDE SEQUENCE [LARGE SCALE GENOMIC DNA]</scope>
    <source>
        <strain evidence="4">CBS 304.66</strain>
    </source>
</reference>
<proteinExistence type="inferred from homology"/>